<accession>A0ACA9MH63</accession>
<name>A0ACA9MH63_9GLOM</name>
<protein>
    <submittedName>
        <fullName evidence="1">33523_t:CDS:1</fullName>
    </submittedName>
</protein>
<proteinExistence type="predicted"/>
<sequence>MSSNKEKPLSHTTIPISRNETSQISISQSHIQPQISPSIKSKFSFLFTKEFGSIFLLGQFLSLCITGAIVLVTVLTLNYNTSLPATLSFLIYTTLAFIYTPITIYKNGIRAYLGIIKVRGWKYLLLSIVDLEANYFGIKAYAYTSILSTVLLDAWAIPVCVILSIFFLHVKYHWSQYLGIVICMAGIGVLIEADFQSGKDMYYALDPIKGDIFCLISATFYGISNVAEEYYVRKRPTYEVLGQMGLWGMIMGGIQVVTLERFDLAKVVWTGPITTLPVIKPDDENSAEQVVSDEGTAMTNV</sequence>
<reference evidence="1" key="1">
    <citation type="submission" date="2021-06" db="EMBL/GenBank/DDBJ databases">
        <authorList>
            <person name="Kallberg Y."/>
            <person name="Tangrot J."/>
            <person name="Rosling A."/>
        </authorList>
    </citation>
    <scope>NUCLEOTIDE SEQUENCE</scope>
    <source>
        <strain evidence="1">MA461A</strain>
    </source>
</reference>
<dbReference type="EMBL" id="CAJVQC010008427">
    <property type="protein sequence ID" value="CAG8592372.1"/>
    <property type="molecule type" value="Genomic_DNA"/>
</dbReference>
<organism evidence="1 2">
    <name type="scientific">Racocetra persica</name>
    <dbReference type="NCBI Taxonomy" id="160502"/>
    <lineage>
        <taxon>Eukaryota</taxon>
        <taxon>Fungi</taxon>
        <taxon>Fungi incertae sedis</taxon>
        <taxon>Mucoromycota</taxon>
        <taxon>Glomeromycotina</taxon>
        <taxon>Glomeromycetes</taxon>
        <taxon>Diversisporales</taxon>
        <taxon>Gigasporaceae</taxon>
        <taxon>Racocetra</taxon>
    </lineage>
</organism>
<evidence type="ECO:0000313" key="2">
    <source>
        <dbReference type="Proteomes" id="UP000789920"/>
    </source>
</evidence>
<comment type="caution">
    <text evidence="1">The sequence shown here is derived from an EMBL/GenBank/DDBJ whole genome shotgun (WGS) entry which is preliminary data.</text>
</comment>
<keyword evidence="2" id="KW-1185">Reference proteome</keyword>
<evidence type="ECO:0000313" key="1">
    <source>
        <dbReference type="EMBL" id="CAG8592372.1"/>
    </source>
</evidence>
<dbReference type="Proteomes" id="UP000789920">
    <property type="component" value="Unassembled WGS sequence"/>
</dbReference>
<gene>
    <name evidence="1" type="ORF">RPERSI_LOCUS5589</name>
</gene>